<reference evidence="4" key="2">
    <citation type="submission" date="2025-08" db="UniProtKB">
        <authorList>
            <consortium name="Ensembl"/>
        </authorList>
    </citation>
    <scope>IDENTIFICATION</scope>
</reference>
<protein>
    <recommendedName>
        <fullName evidence="3">Rad60/SUMO-like domain-containing protein</fullName>
    </recommendedName>
</protein>
<dbReference type="GeneTree" id="ENSGT00940000169203"/>
<evidence type="ECO:0000313" key="5">
    <source>
        <dbReference type="Proteomes" id="UP000694520"/>
    </source>
</evidence>
<name>A0A8B9W870_BOSMU</name>
<dbReference type="InterPro" id="IPR022617">
    <property type="entry name" value="Rad60/SUMO-like_dom"/>
</dbReference>
<feature type="domain" description="Rad60/SUMO-like" evidence="3">
    <location>
        <begin position="23"/>
        <end position="56"/>
    </location>
</feature>
<feature type="compositionally biased region" description="Basic and acidic residues" evidence="2">
    <location>
        <begin position="1"/>
        <end position="28"/>
    </location>
</feature>
<proteinExistence type="predicted"/>
<reference evidence="4" key="1">
    <citation type="submission" date="2019-05" db="EMBL/GenBank/DDBJ databases">
        <authorList>
            <person name="Zhang S."/>
            <person name="Liu J."/>
        </authorList>
    </citation>
    <scope>NUCLEOTIDE SEQUENCE [LARGE SCALE GENOMIC DNA]</scope>
</reference>
<evidence type="ECO:0000313" key="4">
    <source>
        <dbReference type="Ensembl" id="ENSBGRP00000001171.1"/>
    </source>
</evidence>
<dbReference type="InterPro" id="IPR029071">
    <property type="entry name" value="Ubiquitin-like_domsf"/>
</dbReference>
<dbReference type="Gene3D" id="3.10.20.90">
    <property type="entry name" value="Phosphatidylinositol 3-kinase Catalytic Subunit, Chain A, domain 1"/>
    <property type="match status" value="1"/>
</dbReference>
<dbReference type="PANTHER" id="PTHR10562">
    <property type="entry name" value="SMALL UBIQUITIN-RELATED MODIFIER"/>
    <property type="match status" value="1"/>
</dbReference>
<keyword evidence="1" id="KW-1017">Isopeptide bond</keyword>
<organism evidence="4 5">
    <name type="scientific">Bos mutus grunniens</name>
    <name type="common">Wild yak</name>
    <name type="synonym">Bos grunniens</name>
    <dbReference type="NCBI Taxonomy" id="30521"/>
    <lineage>
        <taxon>Eukaryota</taxon>
        <taxon>Metazoa</taxon>
        <taxon>Chordata</taxon>
        <taxon>Craniata</taxon>
        <taxon>Vertebrata</taxon>
        <taxon>Euteleostomi</taxon>
        <taxon>Mammalia</taxon>
        <taxon>Eutheria</taxon>
        <taxon>Laurasiatheria</taxon>
        <taxon>Artiodactyla</taxon>
        <taxon>Ruminantia</taxon>
        <taxon>Pecora</taxon>
        <taxon>Bovidae</taxon>
        <taxon>Bovinae</taxon>
        <taxon>Bos</taxon>
    </lineage>
</organism>
<reference evidence="4" key="3">
    <citation type="submission" date="2025-09" db="UniProtKB">
        <authorList>
            <consortium name="Ensembl"/>
        </authorList>
    </citation>
    <scope>IDENTIFICATION</scope>
</reference>
<evidence type="ECO:0000256" key="1">
    <source>
        <dbReference type="ARBA" id="ARBA00022499"/>
    </source>
</evidence>
<dbReference type="Proteomes" id="UP000694520">
    <property type="component" value="Chromosome 2"/>
</dbReference>
<accession>A0A8B9W870</accession>
<evidence type="ECO:0000259" key="3">
    <source>
        <dbReference type="Pfam" id="PF11976"/>
    </source>
</evidence>
<keyword evidence="5" id="KW-1185">Reference proteome</keyword>
<dbReference type="AlphaFoldDB" id="A0A8B9W870"/>
<dbReference type="Ensembl" id="ENSBGRT00000001354.1">
    <property type="protein sequence ID" value="ENSBGRP00000001171.1"/>
    <property type="gene ID" value="ENSBGRG00000000750.1"/>
</dbReference>
<sequence length="58" mass="6395">MLLGTADEKLKEGVKTEKNDHSNLKVEGQDGSEVPLNIKRHVPLSTLIKAHCERQGVC</sequence>
<dbReference type="SUPFAM" id="SSF54236">
    <property type="entry name" value="Ubiquitin-like"/>
    <property type="match status" value="1"/>
</dbReference>
<evidence type="ECO:0000256" key="2">
    <source>
        <dbReference type="SAM" id="MobiDB-lite"/>
    </source>
</evidence>
<dbReference type="Pfam" id="PF11976">
    <property type="entry name" value="Rad60-SLD"/>
    <property type="match status" value="1"/>
</dbReference>
<feature type="region of interest" description="Disordered" evidence="2">
    <location>
        <begin position="1"/>
        <end position="30"/>
    </location>
</feature>